<comment type="similarity">
    <text evidence="6">Belongs to the enolase family.</text>
</comment>
<evidence type="ECO:0000256" key="9">
    <source>
        <dbReference type="ARBA" id="ARBA00023235"/>
    </source>
</evidence>
<evidence type="ECO:0000313" key="17">
    <source>
        <dbReference type="EMBL" id="CAE0634063.1"/>
    </source>
</evidence>
<comment type="cofactor">
    <cofactor evidence="2">
        <name>Mg(2+)</name>
        <dbReference type="ChEBI" id="CHEBI:18420"/>
    </cofactor>
</comment>
<dbReference type="Gene3D" id="3.20.20.120">
    <property type="entry name" value="Enolase-like C-terminal domain"/>
    <property type="match status" value="1"/>
</dbReference>
<evidence type="ECO:0000256" key="12">
    <source>
        <dbReference type="PIRSR" id="PIRSR613078-2"/>
    </source>
</evidence>
<dbReference type="CDD" id="cd03313">
    <property type="entry name" value="enolase"/>
    <property type="match status" value="1"/>
</dbReference>
<gene>
    <name evidence="17" type="ORF">HAKA00212_LOCUS12777</name>
</gene>
<evidence type="ECO:0000259" key="16">
    <source>
        <dbReference type="SMART" id="SM01193"/>
    </source>
</evidence>
<feature type="binding site" evidence="12">
    <location>
        <position position="581"/>
    </location>
    <ligand>
        <name>substrate</name>
    </ligand>
</feature>
<dbReference type="InterPro" id="IPR000941">
    <property type="entry name" value="Enolase"/>
</dbReference>
<keyword evidence="9 14" id="KW-0413">Isomerase</keyword>
<dbReference type="InterPro" id="IPR013078">
    <property type="entry name" value="His_Pase_superF_clade-1"/>
</dbReference>
<evidence type="ECO:0000256" key="7">
    <source>
        <dbReference type="ARBA" id="ARBA00022842"/>
    </source>
</evidence>
<dbReference type="Gene3D" id="3.30.390.10">
    <property type="entry name" value="Enolase-like, N-terminal domain"/>
    <property type="match status" value="1"/>
</dbReference>
<dbReference type="NCBIfam" id="TIGR01258">
    <property type="entry name" value="pgm_1"/>
    <property type="match status" value="1"/>
</dbReference>
<evidence type="ECO:0000256" key="10">
    <source>
        <dbReference type="ARBA" id="ARBA00023239"/>
    </source>
</evidence>
<evidence type="ECO:0000256" key="3">
    <source>
        <dbReference type="ARBA" id="ARBA00004496"/>
    </source>
</evidence>
<dbReference type="SMART" id="SM01192">
    <property type="entry name" value="Enolase_C"/>
    <property type="match status" value="1"/>
</dbReference>
<dbReference type="FunFam" id="3.20.20.120:FF:000002">
    <property type="entry name" value="Enolase 1"/>
    <property type="match status" value="1"/>
</dbReference>
<keyword evidence="7" id="KW-0460">Magnesium</keyword>
<dbReference type="FunFam" id="3.30.390.10:FF:000001">
    <property type="entry name" value="Enolase"/>
    <property type="match status" value="1"/>
</dbReference>
<dbReference type="SFLD" id="SFLDG00178">
    <property type="entry name" value="enolase"/>
    <property type="match status" value="1"/>
</dbReference>
<dbReference type="PANTHER" id="PTHR11902">
    <property type="entry name" value="ENOLASE"/>
    <property type="match status" value="1"/>
</dbReference>
<reference evidence="17" key="1">
    <citation type="submission" date="2021-01" db="EMBL/GenBank/DDBJ databases">
        <authorList>
            <person name="Corre E."/>
            <person name="Pelletier E."/>
            <person name="Niang G."/>
            <person name="Scheremetjew M."/>
            <person name="Finn R."/>
            <person name="Kale V."/>
            <person name="Holt S."/>
            <person name="Cochrane G."/>
            <person name="Meng A."/>
            <person name="Brown T."/>
            <person name="Cohen L."/>
        </authorList>
    </citation>
    <scope>NUCLEOTIDE SEQUENCE</scope>
    <source>
        <strain evidence="17">CCMP3107</strain>
    </source>
</reference>
<organism evidence="17">
    <name type="scientific">Heterosigma akashiwo</name>
    <name type="common">Chromophytic alga</name>
    <name type="synonym">Heterosigma carterae</name>
    <dbReference type="NCBI Taxonomy" id="2829"/>
    <lineage>
        <taxon>Eukaryota</taxon>
        <taxon>Sar</taxon>
        <taxon>Stramenopiles</taxon>
        <taxon>Ochrophyta</taxon>
        <taxon>Raphidophyceae</taxon>
        <taxon>Chattonellales</taxon>
        <taxon>Chattonellaceae</taxon>
        <taxon>Heterosigma</taxon>
    </lineage>
</organism>
<dbReference type="SUPFAM" id="SSF53254">
    <property type="entry name" value="Phosphoglycerate mutase-like"/>
    <property type="match status" value="1"/>
</dbReference>
<dbReference type="InterPro" id="IPR020811">
    <property type="entry name" value="Enolase_N"/>
</dbReference>
<evidence type="ECO:0000259" key="15">
    <source>
        <dbReference type="SMART" id="SM01192"/>
    </source>
</evidence>
<dbReference type="EMBL" id="HBIU01027716">
    <property type="protein sequence ID" value="CAE0634063.1"/>
    <property type="molecule type" value="Transcribed_RNA"/>
</dbReference>
<dbReference type="Pfam" id="PF00113">
    <property type="entry name" value="Enolase_C"/>
    <property type="match status" value="1"/>
</dbReference>
<feature type="binding site" evidence="12">
    <location>
        <begin position="635"/>
        <end position="636"/>
    </location>
    <ligand>
        <name>substrate</name>
    </ligand>
</feature>
<dbReference type="SFLD" id="SFLDS00001">
    <property type="entry name" value="Enolase"/>
    <property type="match status" value="1"/>
</dbReference>
<dbReference type="SMART" id="SM00855">
    <property type="entry name" value="PGAM"/>
    <property type="match status" value="1"/>
</dbReference>
<evidence type="ECO:0000256" key="6">
    <source>
        <dbReference type="ARBA" id="ARBA00009604"/>
    </source>
</evidence>
<dbReference type="InterPro" id="IPR020809">
    <property type="entry name" value="Enolase_CS"/>
</dbReference>
<dbReference type="CDD" id="cd07067">
    <property type="entry name" value="HP_PGM_like"/>
    <property type="match status" value="1"/>
</dbReference>
<evidence type="ECO:0000256" key="5">
    <source>
        <dbReference type="ARBA" id="ARBA00006717"/>
    </source>
</evidence>
<comment type="pathway">
    <text evidence="4">Carbohydrate degradation; glycolysis; pyruvate from D-glyceraldehyde 3-phosphate: step 4/5.</text>
</comment>
<keyword evidence="8 14" id="KW-0324">Glycolysis</keyword>
<proteinExistence type="inferred from homology"/>
<evidence type="ECO:0000256" key="13">
    <source>
        <dbReference type="PIRSR" id="PIRSR613078-3"/>
    </source>
</evidence>
<dbReference type="AlphaFoldDB" id="A0A6V1LSU3"/>
<dbReference type="FunFam" id="3.40.50.1240:FF:000003">
    <property type="entry name" value="2,3-bisphosphoglycerate-dependent phosphoglycerate mutase"/>
    <property type="match status" value="1"/>
</dbReference>
<dbReference type="NCBIfam" id="NF010713">
    <property type="entry name" value="PRK14115.1"/>
    <property type="match status" value="1"/>
</dbReference>
<dbReference type="UniPathway" id="UPA00109">
    <property type="reaction ID" value="UER00187"/>
</dbReference>
<evidence type="ECO:0000256" key="1">
    <source>
        <dbReference type="ARBA" id="ARBA00000380"/>
    </source>
</evidence>
<protein>
    <recommendedName>
        <fullName evidence="14">Phosphoglycerate mutase</fullName>
        <ecNumber evidence="14">5.4.2.11</ecNumber>
    </recommendedName>
</protein>
<feature type="domain" description="Enolase N-terminal" evidence="16">
    <location>
        <begin position="87"/>
        <end position="215"/>
    </location>
</feature>
<accession>A0A6V1LSU3</accession>
<dbReference type="GO" id="GO:0000015">
    <property type="term" value="C:phosphopyruvate hydratase complex"/>
    <property type="evidence" value="ECO:0007669"/>
    <property type="project" value="InterPro"/>
</dbReference>
<name>A0A6V1LSU3_HETAK</name>
<evidence type="ECO:0000256" key="14">
    <source>
        <dbReference type="RuleBase" id="RU004511"/>
    </source>
</evidence>
<feature type="binding site" evidence="12">
    <location>
        <begin position="542"/>
        <end position="543"/>
    </location>
    <ligand>
        <name>substrate</name>
    </ligand>
</feature>
<dbReference type="InterPro" id="IPR029017">
    <property type="entry name" value="Enolase-like_N"/>
</dbReference>
<dbReference type="Gene3D" id="3.40.50.1240">
    <property type="entry name" value="Phosphoglycerate mutase-like"/>
    <property type="match status" value="1"/>
</dbReference>
<dbReference type="InterPro" id="IPR036849">
    <property type="entry name" value="Enolase-like_C_sf"/>
</dbReference>
<dbReference type="InterPro" id="IPR029033">
    <property type="entry name" value="His_PPase_superfam"/>
</dbReference>
<dbReference type="HAMAP" id="MF_01039">
    <property type="entry name" value="PGAM_GpmA"/>
    <property type="match status" value="1"/>
</dbReference>
<dbReference type="HAMAP" id="MF_00318">
    <property type="entry name" value="Enolase"/>
    <property type="match status" value="1"/>
</dbReference>
<dbReference type="InterPro" id="IPR005952">
    <property type="entry name" value="Phosphogly_mut1"/>
</dbReference>
<dbReference type="SUPFAM" id="SSF54826">
    <property type="entry name" value="Enolase N-terminal domain-like"/>
    <property type="match status" value="1"/>
</dbReference>
<dbReference type="GO" id="GO:0000287">
    <property type="term" value="F:magnesium ion binding"/>
    <property type="evidence" value="ECO:0007669"/>
    <property type="project" value="InterPro"/>
</dbReference>
<evidence type="ECO:0000256" key="2">
    <source>
        <dbReference type="ARBA" id="ARBA00001946"/>
    </source>
</evidence>
<dbReference type="NCBIfam" id="TIGR01060">
    <property type="entry name" value="eno"/>
    <property type="match status" value="1"/>
</dbReference>
<dbReference type="PANTHER" id="PTHR11902:SF1">
    <property type="entry name" value="ENOLASE"/>
    <property type="match status" value="1"/>
</dbReference>
<dbReference type="InterPro" id="IPR020810">
    <property type="entry name" value="Enolase_C"/>
</dbReference>
<dbReference type="SUPFAM" id="SSF51604">
    <property type="entry name" value="Enolase C-terminal domain-like"/>
    <property type="match status" value="1"/>
</dbReference>
<dbReference type="Pfam" id="PF03952">
    <property type="entry name" value="Enolase_N"/>
    <property type="match status" value="1"/>
</dbReference>
<dbReference type="PRINTS" id="PR00148">
    <property type="entry name" value="ENOLASE"/>
</dbReference>
<dbReference type="GO" id="GO:0004634">
    <property type="term" value="F:phosphopyruvate hydratase activity"/>
    <property type="evidence" value="ECO:0007669"/>
    <property type="project" value="InterPro"/>
</dbReference>
<sequence length="777" mass="84665">MGANLTVIADAEGVLLSQYRSIVYELELSGKTTMSRADIIAAAQSKIDISKDLTLISSLPEGMLSLAEIGDRLDTLLKSLEIRDVTITTVRGRQIIDSRGNPTVEVDVVTSRGVYRASVPSGASTGIYEACELRDGGAAYLGKAVGKAVAAVNNVIAPALLGKDPRKQEELDQLMLDLDGTPNKTKLGANAILGVSLALAKAGAGAKGVPLYRHFADLAGNDKLVLPVPSFNVINGGSHAGNKLAFQEFMIMPVGASTFSEAMQIGAEVYHTLKKVIKERYGQDATNVGDEGGFAPNIQSNREGVELLMEARERSGHADKVVFAMDVAASEFKVANGYDLDFKTKDNDGSQVISGDALKDMFKELATEFPIESIEDPFDQDDWDAYSKMTGEMGQNCQIVGDDLLVTNPARIQEAAEKGACNALLLKVNQIGSITEAIRAVKMAKRYGWGVMTSHRSGETEDCYIADLAVGLCTGQIKTGAPCRSERLAKYNQLLRIEQELGDRAVYAGRGYRKPAWMAETKYTLVLTRHGESQWNVENKFTGWYDCPLTEKGVGEARTGGTLIKAGGFQFDQAYTSVLKRAIETCWQVLESSDQMWVPVERCWRLNERHYGALQGLDKKETVAKHGAEQVNIWRRSYDIPPPALDEASEHYPGNDPRYAGLTPDQLPKTESLAITLDRVMPEWEGKIAPAIRSGQRVLIAAHGNSLRALVKHLDDIPEDVICELNIPTGVPLVYELDENLKPIPHPDAIAPLKGRYLGDQEQVRARIEGVKAQTGK</sequence>
<dbReference type="SFLD" id="SFLDF00002">
    <property type="entry name" value="enolase"/>
    <property type="match status" value="1"/>
</dbReference>
<dbReference type="Pfam" id="PF00300">
    <property type="entry name" value="His_Phos_1"/>
    <property type="match status" value="1"/>
</dbReference>
<dbReference type="PROSITE" id="PS00164">
    <property type="entry name" value="ENOLASE"/>
    <property type="match status" value="1"/>
</dbReference>
<dbReference type="GO" id="GO:0006096">
    <property type="term" value="P:glycolytic process"/>
    <property type="evidence" value="ECO:0007669"/>
    <property type="project" value="UniProtKB-UniPathway"/>
</dbReference>
<keyword evidence="10" id="KW-0456">Lyase</keyword>
<dbReference type="SMART" id="SM01193">
    <property type="entry name" value="Enolase_N"/>
    <property type="match status" value="1"/>
</dbReference>
<feature type="binding site" evidence="12">
    <location>
        <position position="619"/>
    </location>
    <ligand>
        <name>substrate</name>
    </ligand>
</feature>
<evidence type="ECO:0000256" key="11">
    <source>
        <dbReference type="PIRSR" id="PIRSR613078-1"/>
    </source>
</evidence>
<dbReference type="InterPro" id="IPR001345">
    <property type="entry name" value="PG/BPGM_mutase_AS"/>
</dbReference>
<comment type="similarity">
    <text evidence="5 14">Belongs to the phosphoglycerate mutase family. BPG-dependent PGAM subfamily.</text>
</comment>
<dbReference type="EC" id="5.4.2.11" evidence="14"/>
<feature type="binding site" evidence="12">
    <location>
        <begin position="529"/>
        <end position="536"/>
    </location>
    <ligand>
        <name>substrate</name>
    </ligand>
</feature>
<feature type="domain" description="Enolase C-terminal TIM barrel" evidence="15">
    <location>
        <begin position="223"/>
        <end position="515"/>
    </location>
</feature>
<comment type="catalytic activity">
    <reaction evidence="1 14">
        <text>(2R)-2-phosphoglycerate = (2R)-3-phosphoglycerate</text>
        <dbReference type="Rhea" id="RHEA:15901"/>
        <dbReference type="ChEBI" id="CHEBI:58272"/>
        <dbReference type="ChEBI" id="CHEBI:58289"/>
        <dbReference type="EC" id="5.4.2.11"/>
    </reaction>
</comment>
<evidence type="ECO:0000256" key="8">
    <source>
        <dbReference type="ARBA" id="ARBA00023152"/>
    </source>
</evidence>
<feature type="site" description="Transition state stabilizer" evidence="13">
    <location>
        <position position="703"/>
    </location>
</feature>
<dbReference type="PROSITE" id="PS00175">
    <property type="entry name" value="PG_MUTASE"/>
    <property type="match status" value="1"/>
</dbReference>
<feature type="active site" description="Tele-phosphohistidine intermediate" evidence="11">
    <location>
        <position position="530"/>
    </location>
</feature>
<comment type="subcellular location">
    <subcellularLocation>
        <location evidence="3">Cytoplasm</location>
    </subcellularLocation>
</comment>
<feature type="binding site" evidence="12">
    <location>
        <begin position="608"/>
        <end position="611"/>
    </location>
    <ligand>
        <name>substrate</name>
    </ligand>
</feature>
<evidence type="ECO:0000256" key="4">
    <source>
        <dbReference type="ARBA" id="ARBA00005031"/>
    </source>
</evidence>
<feature type="active site" description="Proton donor/acceptor" evidence="11">
    <location>
        <position position="608"/>
    </location>
</feature>
<dbReference type="GO" id="GO:0004619">
    <property type="term" value="F:phosphoglycerate mutase activity"/>
    <property type="evidence" value="ECO:0007669"/>
    <property type="project" value="UniProtKB-EC"/>
</dbReference>
<feature type="binding site" evidence="12">
    <location>
        <begin position="704"/>
        <end position="705"/>
    </location>
    <ligand>
        <name>substrate</name>
    </ligand>
</feature>